<dbReference type="EMBL" id="ML210172">
    <property type="protein sequence ID" value="TFK26646.1"/>
    <property type="molecule type" value="Genomic_DNA"/>
</dbReference>
<feature type="coiled-coil region" evidence="1">
    <location>
        <begin position="587"/>
        <end position="635"/>
    </location>
</feature>
<accession>A0A5C3L3B5</accession>
<protein>
    <submittedName>
        <fullName evidence="3">Uncharacterized protein</fullName>
    </submittedName>
</protein>
<evidence type="ECO:0000313" key="4">
    <source>
        <dbReference type="Proteomes" id="UP000307440"/>
    </source>
</evidence>
<evidence type="ECO:0000256" key="2">
    <source>
        <dbReference type="SAM" id="MobiDB-lite"/>
    </source>
</evidence>
<feature type="region of interest" description="Disordered" evidence="2">
    <location>
        <begin position="307"/>
        <end position="340"/>
    </location>
</feature>
<dbReference type="Proteomes" id="UP000307440">
    <property type="component" value="Unassembled WGS sequence"/>
</dbReference>
<dbReference type="STRING" id="230819.A0A5C3L3B5"/>
<gene>
    <name evidence="3" type="ORF">FA15DRAFT_667118</name>
</gene>
<sequence>MPHTRCMWYEDDGKPIERGCSSLRGGRHCPFVHPDDKDWDSAKRGKKATIYPKKAYQYEDDGKLDKLAAVKSALRRGHQGPPKPNFDRSTWGASSTPNHTNDQASFDRSTWGASSSGPSHTNEQASFDRSTWGASSASSHANDQTFSTSTSALDGWKPPAPTKTIGWNDDPGRANNSGSGTGTGWGSPQTSTWGSSGWRLSPDADSGTSWVPSGSPPPPSLPPPPLPPLHVPAPTPITSINRPAPPKSILRMPSITSTLALTPIATLPMEKAIMGPPPVPSSAKGKEVHGTRYKHPTQMLDRVATPITQKRTDQSRRHRSPSRSIFKPEKHLKIGRKPSTPAERKRLYRNVIKQIQTLVCLTVLHRDKQAQYLKWKDRSAARLYLNSSLGAREKLNEVTHRLRKEMDDIWDRRQRHLNHLICLPDIPTKPKAYDFEGDRKKIVSYTMELRSWIIGLDLPRRLQALQYQPEDEDHVPPTTNQVHDDQMAVDEPVAKTQWTPQLIRATIKEIEKGVRDIEGSINLAMYTDLSDYNEPLQQFRKVVRERRHARQLQQVRKVTVAQKTDLLHFDARLKSGAEQSVQTCARIRRMQEYVAGMKEKVNQLREQNDEDDARIAELTRQGEEKRKRIDEVAELLRQVAANRKPRAPRRVRQFTVEDISQEFRHKLVNRITEEIKPVLQGVVDGATADTEKVKAHIDQLLEPLLARTQKLCDQIDMAGPPPSASTSTVPS</sequence>
<feature type="compositionally biased region" description="Polar residues" evidence="2">
    <location>
        <begin position="87"/>
        <end position="152"/>
    </location>
</feature>
<proteinExistence type="predicted"/>
<organism evidence="3 4">
    <name type="scientific">Coprinopsis marcescibilis</name>
    <name type="common">Agaric fungus</name>
    <name type="synonym">Psathyrella marcescibilis</name>
    <dbReference type="NCBI Taxonomy" id="230819"/>
    <lineage>
        <taxon>Eukaryota</taxon>
        <taxon>Fungi</taxon>
        <taxon>Dikarya</taxon>
        <taxon>Basidiomycota</taxon>
        <taxon>Agaricomycotina</taxon>
        <taxon>Agaricomycetes</taxon>
        <taxon>Agaricomycetidae</taxon>
        <taxon>Agaricales</taxon>
        <taxon>Agaricineae</taxon>
        <taxon>Psathyrellaceae</taxon>
        <taxon>Coprinopsis</taxon>
    </lineage>
</organism>
<reference evidence="3 4" key="1">
    <citation type="journal article" date="2019" name="Nat. Ecol. Evol.">
        <title>Megaphylogeny resolves global patterns of mushroom evolution.</title>
        <authorList>
            <person name="Varga T."/>
            <person name="Krizsan K."/>
            <person name="Foldi C."/>
            <person name="Dima B."/>
            <person name="Sanchez-Garcia M."/>
            <person name="Sanchez-Ramirez S."/>
            <person name="Szollosi G.J."/>
            <person name="Szarkandi J.G."/>
            <person name="Papp V."/>
            <person name="Albert L."/>
            <person name="Andreopoulos W."/>
            <person name="Angelini C."/>
            <person name="Antonin V."/>
            <person name="Barry K.W."/>
            <person name="Bougher N.L."/>
            <person name="Buchanan P."/>
            <person name="Buyck B."/>
            <person name="Bense V."/>
            <person name="Catcheside P."/>
            <person name="Chovatia M."/>
            <person name="Cooper J."/>
            <person name="Damon W."/>
            <person name="Desjardin D."/>
            <person name="Finy P."/>
            <person name="Geml J."/>
            <person name="Haridas S."/>
            <person name="Hughes K."/>
            <person name="Justo A."/>
            <person name="Karasinski D."/>
            <person name="Kautmanova I."/>
            <person name="Kiss B."/>
            <person name="Kocsube S."/>
            <person name="Kotiranta H."/>
            <person name="LaButti K.M."/>
            <person name="Lechner B.E."/>
            <person name="Liimatainen K."/>
            <person name="Lipzen A."/>
            <person name="Lukacs Z."/>
            <person name="Mihaltcheva S."/>
            <person name="Morgado L.N."/>
            <person name="Niskanen T."/>
            <person name="Noordeloos M.E."/>
            <person name="Ohm R.A."/>
            <person name="Ortiz-Santana B."/>
            <person name="Ovrebo C."/>
            <person name="Racz N."/>
            <person name="Riley R."/>
            <person name="Savchenko A."/>
            <person name="Shiryaev A."/>
            <person name="Soop K."/>
            <person name="Spirin V."/>
            <person name="Szebenyi C."/>
            <person name="Tomsovsky M."/>
            <person name="Tulloss R.E."/>
            <person name="Uehling J."/>
            <person name="Grigoriev I.V."/>
            <person name="Vagvolgyi C."/>
            <person name="Papp T."/>
            <person name="Martin F.M."/>
            <person name="Miettinen O."/>
            <person name="Hibbett D.S."/>
            <person name="Nagy L.G."/>
        </authorList>
    </citation>
    <scope>NUCLEOTIDE SEQUENCE [LARGE SCALE GENOMIC DNA]</scope>
    <source>
        <strain evidence="3 4">CBS 121175</strain>
    </source>
</reference>
<feature type="compositionally biased region" description="Pro residues" evidence="2">
    <location>
        <begin position="214"/>
        <end position="235"/>
    </location>
</feature>
<evidence type="ECO:0000256" key="1">
    <source>
        <dbReference type="SAM" id="Coils"/>
    </source>
</evidence>
<name>A0A5C3L3B5_COPMA</name>
<keyword evidence="1" id="KW-0175">Coiled coil</keyword>
<feature type="compositionally biased region" description="Low complexity" evidence="2">
    <location>
        <begin position="186"/>
        <end position="198"/>
    </location>
</feature>
<keyword evidence="4" id="KW-1185">Reference proteome</keyword>
<feature type="region of interest" description="Disordered" evidence="2">
    <location>
        <begin position="74"/>
        <end position="235"/>
    </location>
</feature>
<evidence type="ECO:0000313" key="3">
    <source>
        <dbReference type="EMBL" id="TFK26646.1"/>
    </source>
</evidence>
<dbReference type="AlphaFoldDB" id="A0A5C3L3B5"/>
<dbReference type="OrthoDB" id="6017at2759"/>